<protein>
    <recommendedName>
        <fullName evidence="3">Alpha/beta hydrolase</fullName>
    </recommendedName>
</protein>
<dbReference type="AlphaFoldDB" id="A0AAI9IA93"/>
<organism evidence="1 2">
    <name type="scientific">Herbaspirillum frisingense GSF30</name>
    <dbReference type="NCBI Taxonomy" id="864073"/>
    <lineage>
        <taxon>Bacteria</taxon>
        <taxon>Pseudomonadati</taxon>
        <taxon>Pseudomonadota</taxon>
        <taxon>Betaproteobacteria</taxon>
        <taxon>Burkholderiales</taxon>
        <taxon>Oxalobacteraceae</taxon>
        <taxon>Herbaspirillum</taxon>
    </lineage>
</organism>
<dbReference type="Proteomes" id="UP000006772">
    <property type="component" value="Unassembled WGS sequence"/>
</dbReference>
<reference evidence="1 2" key="1">
    <citation type="journal article" date="2013" name="Front. Microbiol.">
        <title>The genome of the endophytic bacterium H. frisingense GSF30(T) identifies diverse strategies in the Herbaspirillum genus to interact with plants.</title>
        <authorList>
            <person name="Straub D."/>
            <person name="Rothballer M."/>
            <person name="Hartmann A."/>
            <person name="Ludewig U."/>
        </authorList>
    </citation>
    <scope>NUCLEOTIDE SEQUENCE [LARGE SCALE GENOMIC DNA]</scope>
    <source>
        <strain evidence="1 2">GSF30</strain>
    </source>
</reference>
<evidence type="ECO:0008006" key="3">
    <source>
        <dbReference type="Google" id="ProtNLM"/>
    </source>
</evidence>
<dbReference type="EMBL" id="AEEC02000048">
    <property type="protein sequence ID" value="EOA02471.1"/>
    <property type="molecule type" value="Genomic_DNA"/>
</dbReference>
<evidence type="ECO:0000313" key="2">
    <source>
        <dbReference type="Proteomes" id="UP000006772"/>
    </source>
</evidence>
<dbReference type="InterPro" id="IPR029058">
    <property type="entry name" value="AB_hydrolase_fold"/>
</dbReference>
<proteinExistence type="predicted"/>
<name>A0AAI9IA93_9BURK</name>
<evidence type="ECO:0000313" key="1">
    <source>
        <dbReference type="EMBL" id="EOA02471.1"/>
    </source>
</evidence>
<dbReference type="SUPFAM" id="SSF53474">
    <property type="entry name" value="alpha/beta-Hydrolases"/>
    <property type="match status" value="1"/>
</dbReference>
<comment type="caution">
    <text evidence="1">The sequence shown here is derived from an EMBL/GenBank/DDBJ whole genome shotgun (WGS) entry which is preliminary data.</text>
</comment>
<dbReference type="Gene3D" id="3.40.50.1820">
    <property type="entry name" value="alpha/beta hydrolase"/>
    <property type="match status" value="1"/>
</dbReference>
<gene>
    <name evidence="1" type="ORF">HFRIS_022248</name>
</gene>
<feature type="non-terminal residue" evidence="1">
    <location>
        <position position="1"/>
    </location>
</feature>
<accession>A0AAI9IA93</accession>
<sequence length="129" mass="13758">FVFATNGGTLAYQAMAGTHAQADKLVDERLAAPVTADANDFIYQWGSSADYNAAPGLSKIKVPVLVINSADDERNPPETGILQAALKDVPSAQLLLIPASAETRGHGTTGMAKFYARELEQFIQALPQR</sequence>